<feature type="compositionally biased region" description="Basic and acidic residues" evidence="1">
    <location>
        <begin position="74"/>
        <end position="87"/>
    </location>
</feature>
<evidence type="ECO:0000313" key="5">
    <source>
        <dbReference type="Proteomes" id="UP000231092"/>
    </source>
</evidence>
<dbReference type="OrthoDB" id="9798935at2"/>
<dbReference type="Proteomes" id="UP000231092">
    <property type="component" value="Unassembled WGS sequence"/>
</dbReference>
<evidence type="ECO:0000256" key="2">
    <source>
        <dbReference type="SAM" id="SignalP"/>
    </source>
</evidence>
<protein>
    <submittedName>
        <fullName evidence="4">3D (Asp-Asp-Asp) domain-containing protein</fullName>
    </submittedName>
</protein>
<comment type="caution">
    <text evidence="4">The sequence shown here is derived from an EMBL/GenBank/DDBJ whole genome shotgun (WGS) entry which is preliminary data.</text>
</comment>
<evidence type="ECO:0000259" key="3">
    <source>
        <dbReference type="Pfam" id="PF06725"/>
    </source>
</evidence>
<feature type="region of interest" description="Disordered" evidence="1">
    <location>
        <begin position="34"/>
        <end position="92"/>
    </location>
</feature>
<keyword evidence="2" id="KW-0732">Signal</keyword>
<dbReference type="GO" id="GO:0009254">
    <property type="term" value="P:peptidoglycan turnover"/>
    <property type="evidence" value="ECO:0007669"/>
    <property type="project" value="InterPro"/>
</dbReference>
<evidence type="ECO:0000256" key="1">
    <source>
        <dbReference type="SAM" id="MobiDB-lite"/>
    </source>
</evidence>
<dbReference type="SUPFAM" id="SSF50685">
    <property type="entry name" value="Barwin-like endoglucanases"/>
    <property type="match status" value="1"/>
</dbReference>
<name>A0A2M8Z7S6_9FIRM</name>
<dbReference type="GO" id="GO:0004553">
    <property type="term" value="F:hydrolase activity, hydrolyzing O-glycosyl compounds"/>
    <property type="evidence" value="ECO:0007669"/>
    <property type="project" value="InterPro"/>
</dbReference>
<dbReference type="CDD" id="cd14667">
    <property type="entry name" value="3D_containing_proteins"/>
    <property type="match status" value="1"/>
</dbReference>
<dbReference type="GO" id="GO:0019867">
    <property type="term" value="C:outer membrane"/>
    <property type="evidence" value="ECO:0007669"/>
    <property type="project" value="InterPro"/>
</dbReference>
<organism evidence="4 5">
    <name type="scientific">[Clostridium] celerecrescens 18A</name>
    <dbReference type="NCBI Taxonomy" id="1286362"/>
    <lineage>
        <taxon>Bacteria</taxon>
        <taxon>Bacillati</taxon>
        <taxon>Bacillota</taxon>
        <taxon>Clostridia</taxon>
        <taxon>Lachnospirales</taxon>
        <taxon>Lachnospiraceae</taxon>
        <taxon>Lacrimispora</taxon>
    </lineage>
</organism>
<dbReference type="InterPro" id="IPR059180">
    <property type="entry name" value="3D_YorM"/>
</dbReference>
<gene>
    <name evidence="4" type="ORF">H171_3035</name>
</gene>
<dbReference type="EMBL" id="PGET01000001">
    <property type="protein sequence ID" value="PJJ29492.1"/>
    <property type="molecule type" value="Genomic_DNA"/>
</dbReference>
<dbReference type="InterPro" id="IPR010611">
    <property type="entry name" value="3D_dom"/>
</dbReference>
<dbReference type="InterPro" id="IPR036908">
    <property type="entry name" value="RlpA-like_sf"/>
</dbReference>
<feature type="domain" description="3D" evidence="3">
    <location>
        <begin position="128"/>
        <end position="182"/>
    </location>
</feature>
<feature type="chain" id="PRO_5014786464" evidence="2">
    <location>
        <begin position="29"/>
        <end position="189"/>
    </location>
</feature>
<dbReference type="Gene3D" id="2.40.40.10">
    <property type="entry name" value="RlpA-like domain"/>
    <property type="match status" value="1"/>
</dbReference>
<feature type="compositionally biased region" description="Polar residues" evidence="1">
    <location>
        <begin position="34"/>
        <end position="66"/>
    </location>
</feature>
<accession>A0A2M8Z7S6</accession>
<dbReference type="RefSeq" id="WP_100305875.1">
    <property type="nucleotide sequence ID" value="NZ_PGET01000001.1"/>
</dbReference>
<dbReference type="Pfam" id="PF06725">
    <property type="entry name" value="3D"/>
    <property type="match status" value="1"/>
</dbReference>
<proteinExistence type="predicted"/>
<evidence type="ECO:0000313" key="4">
    <source>
        <dbReference type="EMBL" id="PJJ29492.1"/>
    </source>
</evidence>
<reference evidence="4 5" key="1">
    <citation type="submission" date="2017-11" db="EMBL/GenBank/DDBJ databases">
        <title>Understudied soil microbes with underappreciated capabilities: Untangling the Clostridium saccharolyticum group.</title>
        <authorList>
            <person name="Leschine S."/>
        </authorList>
    </citation>
    <scope>NUCLEOTIDE SEQUENCE [LARGE SCALE GENOMIC DNA]</scope>
    <source>
        <strain evidence="4 5">18A</strain>
    </source>
</reference>
<feature type="signal peptide" evidence="2">
    <location>
        <begin position="1"/>
        <end position="28"/>
    </location>
</feature>
<dbReference type="AlphaFoldDB" id="A0A2M8Z7S6"/>
<sequence>MNSFSGKKRITGFLTLLCILLLSTTALAAETTGNDETVNQVQSENSGTDHQTIQTSTENQAASASTEEIGPGIKKKEAEPVKPEEPAKPVYQKGESLGLFSATAYCPGESTGKQCRTYSGTIPQPQHTISADITILPLGTKVMIDDIVYTVEDIGSGVKGNKVDIFFASRREALDFGRQTKELFAVIEQ</sequence>